<dbReference type="RefSeq" id="WP_209970942.1">
    <property type="nucleotide sequence ID" value="NZ_JAGGLB010000004.1"/>
</dbReference>
<gene>
    <name evidence="1" type="ORF">J2Z66_001745</name>
</gene>
<reference evidence="1 2" key="1">
    <citation type="submission" date="2021-03" db="EMBL/GenBank/DDBJ databases">
        <title>Genomic Encyclopedia of Type Strains, Phase IV (KMG-IV): sequencing the most valuable type-strain genomes for metagenomic binning, comparative biology and taxonomic classification.</title>
        <authorList>
            <person name="Goeker M."/>
        </authorList>
    </citation>
    <scope>NUCLEOTIDE SEQUENCE [LARGE SCALE GENOMIC DNA]</scope>
    <source>
        <strain evidence="1 2">DSM 26048</strain>
    </source>
</reference>
<evidence type="ECO:0000313" key="2">
    <source>
        <dbReference type="Proteomes" id="UP001519287"/>
    </source>
</evidence>
<proteinExistence type="predicted"/>
<accession>A0ABS4IRF3</accession>
<organism evidence="1 2">
    <name type="scientific">Paenibacillus eucommiae</name>
    <dbReference type="NCBI Taxonomy" id="1355755"/>
    <lineage>
        <taxon>Bacteria</taxon>
        <taxon>Bacillati</taxon>
        <taxon>Bacillota</taxon>
        <taxon>Bacilli</taxon>
        <taxon>Bacillales</taxon>
        <taxon>Paenibacillaceae</taxon>
        <taxon>Paenibacillus</taxon>
    </lineage>
</organism>
<dbReference type="EMBL" id="JAGGLB010000004">
    <property type="protein sequence ID" value="MBP1990147.1"/>
    <property type="molecule type" value="Genomic_DNA"/>
</dbReference>
<sequence length="404" mass="46221">MEHIKHMEHSKHSIPKGNSKRVAVIVTEYSFNSHADVILGRLLGEFDYKPRIEVAAIYTDQVPAGDMSREKAAVSGVPIYATIEETLKMAHVNGGLDGIILIGEHGDYPEDERGRKWYPRRRFLEEVLQVLDRIQVKLPIFSDKHLSYDIDHTVWMYNELRERDLPFMGGSSIPHAPHVPVMDPIHLADAVEWLVVSFSSQTEAYGYHALDVLQSLAEKRVGSARGVSSILALQGEEVWQAMDRKEWPEDLLLKAMALFNKNDSVDDLVSTDLRDMNDPNELNELNELVDSTHPRFSSEKTVLFIVHYVNGTKGYVIQQHNWIDRWGFSFRKSTGELDAAICHSDLDRPFTHFETLTRIIEDFIITGVEPFPMERTFLSSGLINYGMESLYQRKRLETAELIIK</sequence>
<comment type="caution">
    <text evidence="1">The sequence shown here is derived from an EMBL/GenBank/DDBJ whole genome shotgun (WGS) entry which is preliminary data.</text>
</comment>
<dbReference type="Proteomes" id="UP001519287">
    <property type="component" value="Unassembled WGS sequence"/>
</dbReference>
<evidence type="ECO:0000313" key="1">
    <source>
        <dbReference type="EMBL" id="MBP1990147.1"/>
    </source>
</evidence>
<protein>
    <submittedName>
        <fullName evidence="1">Uncharacterized protein</fullName>
    </submittedName>
</protein>
<name>A0ABS4IRF3_9BACL</name>
<keyword evidence="2" id="KW-1185">Reference proteome</keyword>